<accession>A0A179F1A4</accession>
<dbReference type="Gene3D" id="3.40.50.12780">
    <property type="entry name" value="N-terminal domain of ligase-like"/>
    <property type="match status" value="1"/>
</dbReference>
<keyword evidence="2" id="KW-1185">Reference proteome</keyword>
<sequence length="488" mass="54466">MGSRIDTDIETLGPPNHELCSSKASYLSHGPFTLEDVLSVAKTHPFYVPNVQYPPDTETIRTARDNASQGQDGANLESQPLLTKKQLYTIIERLVQDPSPENTYRHAVYASITGGGSGSTPLFFATDVSENRQQRARFGQFIRKTGIIEHGDWVLTTHCSGELYRSLDLVLEILENAGASVLAAGNLMPPVELAQLVVKYHINVLAGDSSQVVQFVHYVSTLPREERQKIQLNKIIYTSEVLTAAQRMHIITTLGQVKICSILGSAESGAWAINHPDLVEKRAPSSAADFIFDTRTMLVEVVPPALAEGGSPTDYPPVPDGQRGVIVQTSLSRLRNPLVRYNTGDVGSLHPLPDHARPLLPESDWPYLRVLRLEGRDGRFSFDWDGEYIDFSDLTKLITAEECGVLQWQTVLDTMQPSLESSLEFRLLTSPRTEGLLSLEDLTQRLRKFVHAYSSNEHRFFVTFVQDLNGFELSKSGRKVIKFIDRYN</sequence>
<dbReference type="Proteomes" id="UP000078397">
    <property type="component" value="Unassembled WGS sequence"/>
</dbReference>
<evidence type="ECO:0000313" key="1">
    <source>
        <dbReference type="EMBL" id="OAQ59182.1"/>
    </source>
</evidence>
<gene>
    <name evidence="1" type="ORF">VFPPC_10211</name>
</gene>
<dbReference type="InterPro" id="IPR042099">
    <property type="entry name" value="ANL_N_sf"/>
</dbReference>
<dbReference type="PANTHER" id="PTHR43845:SF1">
    <property type="entry name" value="BLR5969 PROTEIN"/>
    <property type="match status" value="1"/>
</dbReference>
<proteinExistence type="predicted"/>
<reference evidence="1 2" key="1">
    <citation type="journal article" date="2016" name="PLoS Pathog.">
        <title>Biosynthesis of antibiotic leucinostatins in bio-control fungus Purpureocillium lilacinum and their inhibition on phytophthora revealed by genome mining.</title>
        <authorList>
            <person name="Wang G."/>
            <person name="Liu Z."/>
            <person name="Lin R."/>
            <person name="Li E."/>
            <person name="Mao Z."/>
            <person name="Ling J."/>
            <person name="Yang Y."/>
            <person name="Yin W.B."/>
            <person name="Xie B."/>
        </authorList>
    </citation>
    <scope>NUCLEOTIDE SEQUENCE [LARGE SCALE GENOMIC DNA]</scope>
    <source>
        <strain evidence="1">170</strain>
    </source>
</reference>
<dbReference type="KEGG" id="pchm:VFPPC_10211"/>
<evidence type="ECO:0008006" key="3">
    <source>
        <dbReference type="Google" id="ProtNLM"/>
    </source>
</evidence>
<dbReference type="GeneID" id="28852615"/>
<dbReference type="RefSeq" id="XP_018137237.1">
    <property type="nucleotide sequence ID" value="XM_018288621.1"/>
</dbReference>
<dbReference type="EMBL" id="LSBJ02000010">
    <property type="protein sequence ID" value="OAQ59182.1"/>
    <property type="molecule type" value="Genomic_DNA"/>
</dbReference>
<dbReference type="OrthoDB" id="10047078at2759"/>
<dbReference type="STRING" id="1380566.A0A179F1A4"/>
<dbReference type="AlphaFoldDB" id="A0A179F1A4"/>
<protein>
    <recommendedName>
        <fullName evidence="3">AMP-dependent synthetase/ligase</fullName>
    </recommendedName>
</protein>
<name>A0A179F1A4_METCM</name>
<comment type="caution">
    <text evidence="1">The sequence shown here is derived from an EMBL/GenBank/DDBJ whole genome shotgun (WGS) entry which is preliminary data.</text>
</comment>
<organism evidence="1 2">
    <name type="scientific">Pochonia chlamydosporia 170</name>
    <dbReference type="NCBI Taxonomy" id="1380566"/>
    <lineage>
        <taxon>Eukaryota</taxon>
        <taxon>Fungi</taxon>
        <taxon>Dikarya</taxon>
        <taxon>Ascomycota</taxon>
        <taxon>Pezizomycotina</taxon>
        <taxon>Sordariomycetes</taxon>
        <taxon>Hypocreomycetidae</taxon>
        <taxon>Hypocreales</taxon>
        <taxon>Clavicipitaceae</taxon>
        <taxon>Pochonia</taxon>
    </lineage>
</organism>
<dbReference type="PANTHER" id="PTHR43845">
    <property type="entry name" value="BLR5969 PROTEIN"/>
    <property type="match status" value="1"/>
</dbReference>
<evidence type="ECO:0000313" key="2">
    <source>
        <dbReference type="Proteomes" id="UP000078397"/>
    </source>
</evidence>
<dbReference type="SUPFAM" id="SSF56801">
    <property type="entry name" value="Acetyl-CoA synthetase-like"/>
    <property type="match status" value="1"/>
</dbReference>